<dbReference type="EMBL" id="DRBS01000359">
    <property type="protein sequence ID" value="HDD45132.1"/>
    <property type="molecule type" value="Genomic_DNA"/>
</dbReference>
<comment type="caution">
    <text evidence="1">The sequence shown here is derived from an EMBL/GenBank/DDBJ whole genome shotgun (WGS) entry which is preliminary data.</text>
</comment>
<dbReference type="AlphaFoldDB" id="A0A7C0YB99"/>
<protein>
    <submittedName>
        <fullName evidence="1">Uncharacterized protein</fullName>
    </submittedName>
</protein>
<reference evidence="1" key="1">
    <citation type="journal article" date="2020" name="mSystems">
        <title>Genome- and Community-Level Interaction Insights into Carbon Utilization and Element Cycling Functions of Hydrothermarchaeota in Hydrothermal Sediment.</title>
        <authorList>
            <person name="Zhou Z."/>
            <person name="Liu Y."/>
            <person name="Xu W."/>
            <person name="Pan J."/>
            <person name="Luo Z.H."/>
            <person name="Li M."/>
        </authorList>
    </citation>
    <scope>NUCLEOTIDE SEQUENCE [LARGE SCALE GENOMIC DNA]</scope>
    <source>
        <strain evidence="1">HyVt-233</strain>
    </source>
</reference>
<sequence>MWEKRFKDYWVNKKRKPQQALRIVTIPQVSGRYLYDIMVEERFGIKYKTIAKNIEKKIEALKIARRFMKENPKGIEL</sequence>
<proteinExistence type="predicted"/>
<dbReference type="Proteomes" id="UP000886289">
    <property type="component" value="Unassembled WGS sequence"/>
</dbReference>
<evidence type="ECO:0000313" key="1">
    <source>
        <dbReference type="EMBL" id="HDD45132.1"/>
    </source>
</evidence>
<name>A0A7C0YB99_DESA2</name>
<accession>A0A7C0YB99</accession>
<organism evidence="1">
    <name type="scientific">Desulfofervidus auxilii</name>
    <dbReference type="NCBI Taxonomy" id="1621989"/>
    <lineage>
        <taxon>Bacteria</taxon>
        <taxon>Pseudomonadati</taxon>
        <taxon>Thermodesulfobacteriota</taxon>
        <taxon>Candidatus Desulfofervidia</taxon>
        <taxon>Candidatus Desulfofervidales</taxon>
        <taxon>Candidatus Desulfofervidaceae</taxon>
        <taxon>Candidatus Desulfofervidus</taxon>
    </lineage>
</organism>
<gene>
    <name evidence="1" type="ORF">ENG63_09790</name>
</gene>